<dbReference type="Gene3D" id="3.90.1720.30">
    <property type="entry name" value="PPPDE domains"/>
    <property type="match status" value="1"/>
</dbReference>
<feature type="region of interest" description="Disordered" evidence="4">
    <location>
        <begin position="437"/>
        <end position="490"/>
    </location>
</feature>
<evidence type="ECO:0000259" key="6">
    <source>
        <dbReference type="PROSITE" id="PS51858"/>
    </source>
</evidence>
<dbReference type="SUPFAM" id="SSF56784">
    <property type="entry name" value="HAD-like"/>
    <property type="match status" value="1"/>
</dbReference>
<dbReference type="Pfam" id="PF03031">
    <property type="entry name" value="NIF"/>
    <property type="match status" value="1"/>
</dbReference>
<organism evidence="7 8">
    <name type="scientific">Prorocentrum cordatum</name>
    <dbReference type="NCBI Taxonomy" id="2364126"/>
    <lineage>
        <taxon>Eukaryota</taxon>
        <taxon>Sar</taxon>
        <taxon>Alveolata</taxon>
        <taxon>Dinophyceae</taxon>
        <taxon>Prorocentrales</taxon>
        <taxon>Prorocentraceae</taxon>
        <taxon>Prorocentrum</taxon>
    </lineage>
</organism>
<dbReference type="Pfam" id="PF05903">
    <property type="entry name" value="Peptidase_C97"/>
    <property type="match status" value="1"/>
</dbReference>
<dbReference type="InterPro" id="IPR042266">
    <property type="entry name" value="PPPDE_sf"/>
</dbReference>
<evidence type="ECO:0000313" key="7">
    <source>
        <dbReference type="EMBL" id="CAK0846195.1"/>
    </source>
</evidence>
<dbReference type="PROSITE" id="PS51858">
    <property type="entry name" value="PPPDE"/>
    <property type="match status" value="1"/>
</dbReference>
<protein>
    <recommendedName>
        <fullName evidence="9">Mitochondrial import inner membrane translocase subunit TIM50</fullName>
    </recommendedName>
</protein>
<keyword evidence="8" id="KW-1185">Reference proteome</keyword>
<dbReference type="PANTHER" id="PTHR12378:SF9">
    <property type="entry name" value="OS06G0107000 PROTEIN"/>
    <property type="match status" value="1"/>
</dbReference>
<dbReference type="InterPro" id="IPR023214">
    <property type="entry name" value="HAD_sf"/>
</dbReference>
<feature type="compositionally biased region" description="Pro residues" evidence="4">
    <location>
        <begin position="438"/>
        <end position="459"/>
    </location>
</feature>
<evidence type="ECO:0008006" key="9">
    <source>
        <dbReference type="Google" id="ProtNLM"/>
    </source>
</evidence>
<comment type="similarity">
    <text evidence="1">Belongs to the DeSI family.</text>
</comment>
<dbReference type="CDD" id="cd07521">
    <property type="entry name" value="HAD_FCP1-like"/>
    <property type="match status" value="1"/>
</dbReference>
<feature type="domain" description="PPPDE" evidence="6">
    <location>
        <begin position="268"/>
        <end position="413"/>
    </location>
</feature>
<reference evidence="7" key="1">
    <citation type="submission" date="2023-10" db="EMBL/GenBank/DDBJ databases">
        <authorList>
            <person name="Chen Y."/>
            <person name="Shah S."/>
            <person name="Dougan E. K."/>
            <person name="Thang M."/>
            <person name="Chan C."/>
        </authorList>
    </citation>
    <scope>NUCLEOTIDE SEQUENCE [LARGE SCALE GENOMIC DNA]</scope>
</reference>
<proteinExistence type="inferred from homology"/>
<feature type="domain" description="FCP1 homology" evidence="5">
    <location>
        <begin position="558"/>
        <end position="706"/>
    </location>
</feature>
<evidence type="ECO:0000256" key="4">
    <source>
        <dbReference type="SAM" id="MobiDB-lite"/>
    </source>
</evidence>
<sequence length="709" mass="78471">MSLQLNSFPVTLLSGVPAPSGTVPVKRLWGARAASLSLLSVLRQMAAPRFYCGRSCGAWEECRPEGYTADERWAARALQALAERRLEGARGAAEAADVRALLAPVGPGGCSAVLQRMLRAHGGKVHFLYFWKAVREVSRVAAPDQSEGPTSELETLRDKVLRILEESVRSAGGEGGPRAALAAAELPTDTLVQEILRAESMSAQPQFWRDAADTIREHHRFGSLTLEEVTGIHLCWLQQILTWESLRSCVPDVALAPEPATPKAERGLPVTIHVYDVSQEDTIKRLNKMLAHEYSPLKLGGVFHAGVEVNGLEWSFGFTPSSTRSGVFCCMPKQNAQHHYRESARCRYTSLSAEQINSVITELVEEWKGRDYDLLRRNCCHFADEFCRRLKVGGIPGWVHRLARIGARLDPCGEHRSSPRAPIAATVAMLVLLREQDPGPPRRSLPLARPPLPRAPPRAPGLDRAGLRPCSDAPAAGQAPPRKAKAAARGSPLPKVAGLGALGAGIIYAASSEEISTNLGEAFEDFNDASREFFESIGDRLVAKPKEPWLLDFATMKYPEHLPTLILDLDKVILHLDHDSRTGWHVIKRPYADQFFKEMQHYYEIVIFSDDVFPVALDISTKWELPVTSVLHRDFCKRKRSHYVKDLSKLGRKLDKVLMIDHDEAAFQLQPKNGIPICPPPPSLQSLVPPRHPESQGSPWTPLDRFGHP</sequence>
<comment type="caution">
    <text evidence="7">The sequence shown here is derived from an EMBL/GenBank/DDBJ whole genome shotgun (WGS) entry which is preliminary data.</text>
</comment>
<feature type="region of interest" description="Disordered" evidence="4">
    <location>
        <begin position="679"/>
        <end position="709"/>
    </location>
</feature>
<evidence type="ECO:0000313" key="8">
    <source>
        <dbReference type="Proteomes" id="UP001189429"/>
    </source>
</evidence>
<dbReference type="EMBL" id="CAUYUJ010014803">
    <property type="protein sequence ID" value="CAK0846195.1"/>
    <property type="molecule type" value="Genomic_DNA"/>
</dbReference>
<dbReference type="SMART" id="SM00577">
    <property type="entry name" value="CPDc"/>
    <property type="match status" value="1"/>
</dbReference>
<gene>
    <name evidence="7" type="ORF">PCOR1329_LOCUS39759</name>
</gene>
<dbReference type="Proteomes" id="UP001189429">
    <property type="component" value="Unassembled WGS sequence"/>
</dbReference>
<dbReference type="InterPro" id="IPR036412">
    <property type="entry name" value="HAD-like_sf"/>
</dbReference>
<accession>A0ABN9TLU0</accession>
<evidence type="ECO:0000256" key="1">
    <source>
        <dbReference type="ARBA" id="ARBA00008140"/>
    </source>
</evidence>
<keyword evidence="2" id="KW-0645">Protease</keyword>
<evidence type="ECO:0000259" key="5">
    <source>
        <dbReference type="PROSITE" id="PS50969"/>
    </source>
</evidence>
<evidence type="ECO:0000256" key="2">
    <source>
        <dbReference type="ARBA" id="ARBA00022670"/>
    </source>
</evidence>
<keyword evidence="3" id="KW-0378">Hydrolase</keyword>
<dbReference type="PROSITE" id="PS50969">
    <property type="entry name" value="FCP1"/>
    <property type="match status" value="1"/>
</dbReference>
<dbReference type="InterPro" id="IPR004274">
    <property type="entry name" value="FCP1_dom"/>
</dbReference>
<dbReference type="InterPro" id="IPR008580">
    <property type="entry name" value="PPPDE_dom"/>
</dbReference>
<name>A0ABN9TLU0_9DINO</name>
<dbReference type="PANTHER" id="PTHR12378">
    <property type="entry name" value="DESUMOYLATING ISOPEPTIDASE"/>
    <property type="match status" value="1"/>
</dbReference>
<dbReference type="SMART" id="SM01179">
    <property type="entry name" value="DUF862"/>
    <property type="match status" value="1"/>
</dbReference>
<evidence type="ECO:0000256" key="3">
    <source>
        <dbReference type="ARBA" id="ARBA00022801"/>
    </source>
</evidence>
<dbReference type="Gene3D" id="3.40.50.1000">
    <property type="entry name" value="HAD superfamily/HAD-like"/>
    <property type="match status" value="1"/>
</dbReference>